<sequence>MDILLVYPAYPETFWSFKHALKFVSKRAALPPLGLITIASYLPKEWNVRLVDMNCEKLKKEDILNSDYVFISAMAVQRESAIKVIKQCNDYGKPIVAGGPLFTMEPDTFQNTVDHFVLGEAEELMDELVEDIKNNKLKRYYAKPNFCNIETTPAPRWDLLNLKWYGSMSIQYSRGCPYNCEFCDIAALNGRKPRTKTSVQLIRELQSLYDAGWRHSVFFVDDNFISNKSKLKKEILPAVIQWQETHDYPFSFYTEVSIDYSNDDELMDLMFKAGFDRVFIGLETPDPDSLREANKYQNIKQDLEESIKKIQSFGFEIQGGFIVGFDSDKPTIFDRQFDFIQKNGIVTAMVGILNAPRGSELYLRLLKENRLRGEISGNNVDINTNIIPKMNLEFLVKNYKNLVAKLYQPENYYDRLKKFLVNYKVPGFSKAKIGFQEINAFIKSIIILGIVGKERKQYWGTLFWSLFKKPKALPKMISLSIYGYHFRKIAENL</sequence>
<dbReference type="RefSeq" id="WP_103077465.1">
    <property type="nucleotide sequence ID" value="NZ_AZRN01000033.1"/>
</dbReference>
<dbReference type="InterPro" id="IPR034530">
    <property type="entry name" value="HpnP-like"/>
</dbReference>
<dbReference type="Proteomes" id="UP000236604">
    <property type="component" value="Unassembled WGS sequence"/>
</dbReference>
<dbReference type="SFLD" id="SFLDS00029">
    <property type="entry name" value="Radical_SAM"/>
    <property type="match status" value="1"/>
</dbReference>
<keyword evidence="7" id="KW-0808">Transferase</keyword>
<dbReference type="EMBL" id="AZRN01000033">
    <property type="protein sequence ID" value="PNR98624.1"/>
    <property type="molecule type" value="Genomic_DNA"/>
</dbReference>
<evidence type="ECO:0000256" key="5">
    <source>
        <dbReference type="ARBA" id="ARBA00023014"/>
    </source>
</evidence>
<evidence type="ECO:0000256" key="4">
    <source>
        <dbReference type="ARBA" id="ARBA00023004"/>
    </source>
</evidence>
<organism evidence="7 8">
    <name type="scientific">Petrotoga mexicana DSM 14811</name>
    <dbReference type="NCBI Taxonomy" id="1122954"/>
    <lineage>
        <taxon>Bacteria</taxon>
        <taxon>Thermotogati</taxon>
        <taxon>Thermotogota</taxon>
        <taxon>Thermotogae</taxon>
        <taxon>Petrotogales</taxon>
        <taxon>Petrotogaceae</taxon>
        <taxon>Petrotoga</taxon>
    </lineage>
</organism>
<dbReference type="InterPro" id="IPR058240">
    <property type="entry name" value="rSAM_sf"/>
</dbReference>
<keyword evidence="4" id="KW-0408">Iron</keyword>
<evidence type="ECO:0000313" key="7">
    <source>
        <dbReference type="EMBL" id="PNR98624.1"/>
    </source>
</evidence>
<dbReference type="SFLD" id="SFLDG01123">
    <property type="entry name" value="methyltransferase_(Class_B)"/>
    <property type="match status" value="1"/>
</dbReference>
<keyword evidence="2" id="KW-0949">S-adenosyl-L-methionine</keyword>
<keyword evidence="8" id="KW-1185">Reference proteome</keyword>
<keyword evidence="7" id="KW-0489">Methyltransferase</keyword>
<dbReference type="InterPro" id="IPR007197">
    <property type="entry name" value="rSAM"/>
</dbReference>
<dbReference type="InterPro" id="IPR034466">
    <property type="entry name" value="Methyltransferase_Class_B"/>
</dbReference>
<dbReference type="InterPro" id="IPR025274">
    <property type="entry name" value="DUF4070"/>
</dbReference>
<dbReference type="Gene3D" id="3.40.50.280">
    <property type="entry name" value="Cobalamin-binding domain"/>
    <property type="match status" value="1"/>
</dbReference>
<dbReference type="InterPro" id="IPR006158">
    <property type="entry name" value="Cobalamin-bd"/>
</dbReference>
<dbReference type="InterPro" id="IPR051198">
    <property type="entry name" value="BchE-like"/>
</dbReference>
<dbReference type="CDD" id="cd01335">
    <property type="entry name" value="Radical_SAM"/>
    <property type="match status" value="1"/>
</dbReference>
<evidence type="ECO:0000313" key="8">
    <source>
        <dbReference type="Proteomes" id="UP000236604"/>
    </source>
</evidence>
<dbReference type="GO" id="GO:0051536">
    <property type="term" value="F:iron-sulfur cluster binding"/>
    <property type="evidence" value="ECO:0007669"/>
    <property type="project" value="UniProtKB-KW"/>
</dbReference>
<comment type="caution">
    <text evidence="7">The sequence shown here is derived from an EMBL/GenBank/DDBJ whole genome shotgun (WGS) entry which is preliminary data.</text>
</comment>
<dbReference type="GO" id="GO:0005829">
    <property type="term" value="C:cytosol"/>
    <property type="evidence" value="ECO:0007669"/>
    <property type="project" value="TreeGrafter"/>
</dbReference>
<evidence type="ECO:0000256" key="3">
    <source>
        <dbReference type="ARBA" id="ARBA00022723"/>
    </source>
</evidence>
<dbReference type="GO" id="GO:0046872">
    <property type="term" value="F:metal ion binding"/>
    <property type="evidence" value="ECO:0007669"/>
    <property type="project" value="UniProtKB-KW"/>
</dbReference>
<keyword evidence="3" id="KW-0479">Metal-binding</keyword>
<dbReference type="InterPro" id="IPR006638">
    <property type="entry name" value="Elp3/MiaA/NifB-like_rSAM"/>
</dbReference>
<dbReference type="AlphaFoldDB" id="A0A2K1P745"/>
<proteinExistence type="predicted"/>
<dbReference type="Pfam" id="PF02310">
    <property type="entry name" value="B12-binding"/>
    <property type="match status" value="1"/>
</dbReference>
<dbReference type="PANTHER" id="PTHR43409:SF3">
    <property type="entry name" value="HYPOTHETICAL METHYLTRANSFERASE"/>
    <property type="match status" value="1"/>
</dbReference>
<name>A0A2K1P745_9BACT</name>
<keyword evidence="5" id="KW-0411">Iron-sulfur</keyword>
<protein>
    <submittedName>
        <fullName evidence="7">Methyltransferase</fullName>
    </submittedName>
</protein>
<comment type="cofactor">
    <cofactor evidence="1">
        <name>[4Fe-4S] cluster</name>
        <dbReference type="ChEBI" id="CHEBI:49883"/>
    </cofactor>
</comment>
<evidence type="ECO:0000256" key="2">
    <source>
        <dbReference type="ARBA" id="ARBA00022691"/>
    </source>
</evidence>
<dbReference type="PANTHER" id="PTHR43409">
    <property type="entry name" value="ANAEROBIC MAGNESIUM-PROTOPORPHYRIN IX MONOMETHYL ESTER CYCLASE-RELATED"/>
    <property type="match status" value="1"/>
</dbReference>
<dbReference type="Pfam" id="PF04055">
    <property type="entry name" value="Radical_SAM"/>
    <property type="match status" value="1"/>
</dbReference>
<dbReference type="SUPFAM" id="SSF102114">
    <property type="entry name" value="Radical SAM enzymes"/>
    <property type="match status" value="1"/>
</dbReference>
<evidence type="ECO:0000259" key="6">
    <source>
        <dbReference type="PROSITE" id="PS51918"/>
    </source>
</evidence>
<dbReference type="GO" id="GO:0008168">
    <property type="term" value="F:methyltransferase activity"/>
    <property type="evidence" value="ECO:0007669"/>
    <property type="project" value="UniProtKB-KW"/>
</dbReference>
<dbReference type="PROSITE" id="PS51918">
    <property type="entry name" value="RADICAL_SAM"/>
    <property type="match status" value="1"/>
</dbReference>
<dbReference type="Pfam" id="PF13282">
    <property type="entry name" value="DUF4070"/>
    <property type="match status" value="1"/>
</dbReference>
<dbReference type="SFLD" id="SFLDG01082">
    <property type="entry name" value="B12-binding_domain_containing"/>
    <property type="match status" value="1"/>
</dbReference>
<dbReference type="InterPro" id="IPR023404">
    <property type="entry name" value="rSAM_horseshoe"/>
</dbReference>
<gene>
    <name evidence="7" type="ORF">X927_07770</name>
</gene>
<dbReference type="SMART" id="SM00729">
    <property type="entry name" value="Elp3"/>
    <property type="match status" value="1"/>
</dbReference>
<dbReference type="GO" id="GO:0032259">
    <property type="term" value="P:methylation"/>
    <property type="evidence" value="ECO:0007669"/>
    <property type="project" value="UniProtKB-KW"/>
</dbReference>
<dbReference type="GO" id="GO:0031419">
    <property type="term" value="F:cobalamin binding"/>
    <property type="evidence" value="ECO:0007669"/>
    <property type="project" value="InterPro"/>
</dbReference>
<accession>A0A2K1P745</accession>
<dbReference type="SFLD" id="SFLDF00303">
    <property type="entry name" value="hopanoid_C2-methyltransferase"/>
    <property type="match status" value="1"/>
</dbReference>
<reference evidence="7 8" key="1">
    <citation type="submission" date="2013-12" db="EMBL/GenBank/DDBJ databases">
        <title>Comparative genomics of Petrotoga isolates.</title>
        <authorList>
            <person name="Nesbo C.L."/>
            <person name="Charchuk R."/>
            <person name="Chow K."/>
        </authorList>
    </citation>
    <scope>NUCLEOTIDE SEQUENCE [LARGE SCALE GENOMIC DNA]</scope>
    <source>
        <strain evidence="7 8">DSM 14811</strain>
    </source>
</reference>
<feature type="domain" description="Radical SAM core" evidence="6">
    <location>
        <begin position="162"/>
        <end position="393"/>
    </location>
</feature>
<evidence type="ECO:0000256" key="1">
    <source>
        <dbReference type="ARBA" id="ARBA00001966"/>
    </source>
</evidence>
<dbReference type="Gene3D" id="3.80.30.20">
    <property type="entry name" value="tm_1862 like domain"/>
    <property type="match status" value="1"/>
</dbReference>